<dbReference type="PANTHER" id="PTHR13621">
    <property type="entry name" value="PROLINE-RICH PROTEIN PRCC"/>
    <property type="match status" value="1"/>
</dbReference>
<sequence>NYQYATHQYDSSGAGASTGTVSNDDGYASYGAYGDSGQYENKWIDRSVPTEEVSEISESVLKFTGKRGRKDVPVEVIEVKQDELMKNRPTEDKAKLTGLAFGPSYQLYRNSIEEVDQMDMIV</sequence>
<dbReference type="AlphaFoldDB" id="A0A392NEK3"/>
<feature type="compositionally biased region" description="Low complexity" evidence="1">
    <location>
        <begin position="11"/>
        <end position="21"/>
    </location>
</feature>
<evidence type="ECO:0000313" key="2">
    <source>
        <dbReference type="EMBL" id="MCH96994.1"/>
    </source>
</evidence>
<dbReference type="Proteomes" id="UP000265520">
    <property type="component" value="Unassembled WGS sequence"/>
</dbReference>
<protein>
    <submittedName>
        <fullName evidence="2">Proline-rich protein PRCC-like</fullName>
    </submittedName>
</protein>
<evidence type="ECO:0000313" key="3">
    <source>
        <dbReference type="Proteomes" id="UP000265520"/>
    </source>
</evidence>
<dbReference type="PANTHER" id="PTHR13621:SF2">
    <property type="entry name" value="PROLINE-RICH PROTEIN PRCC"/>
    <property type="match status" value="1"/>
</dbReference>
<feature type="non-terminal residue" evidence="2">
    <location>
        <position position="1"/>
    </location>
</feature>
<evidence type="ECO:0000256" key="1">
    <source>
        <dbReference type="SAM" id="MobiDB-lite"/>
    </source>
</evidence>
<proteinExistence type="predicted"/>
<keyword evidence="3" id="KW-1185">Reference proteome</keyword>
<dbReference type="InterPro" id="IPR018800">
    <property type="entry name" value="PRCC"/>
</dbReference>
<feature type="region of interest" description="Disordered" evidence="1">
    <location>
        <begin position="1"/>
        <end position="21"/>
    </location>
</feature>
<organism evidence="2 3">
    <name type="scientific">Trifolium medium</name>
    <dbReference type="NCBI Taxonomy" id="97028"/>
    <lineage>
        <taxon>Eukaryota</taxon>
        <taxon>Viridiplantae</taxon>
        <taxon>Streptophyta</taxon>
        <taxon>Embryophyta</taxon>
        <taxon>Tracheophyta</taxon>
        <taxon>Spermatophyta</taxon>
        <taxon>Magnoliopsida</taxon>
        <taxon>eudicotyledons</taxon>
        <taxon>Gunneridae</taxon>
        <taxon>Pentapetalae</taxon>
        <taxon>rosids</taxon>
        <taxon>fabids</taxon>
        <taxon>Fabales</taxon>
        <taxon>Fabaceae</taxon>
        <taxon>Papilionoideae</taxon>
        <taxon>50 kb inversion clade</taxon>
        <taxon>NPAAA clade</taxon>
        <taxon>Hologalegina</taxon>
        <taxon>IRL clade</taxon>
        <taxon>Trifolieae</taxon>
        <taxon>Trifolium</taxon>
    </lineage>
</organism>
<accession>A0A392NEK3</accession>
<reference evidence="2 3" key="1">
    <citation type="journal article" date="2018" name="Front. Plant Sci.">
        <title>Red Clover (Trifolium pratense) and Zigzag Clover (T. medium) - A Picture of Genomic Similarities and Differences.</title>
        <authorList>
            <person name="Dluhosova J."/>
            <person name="Istvanek J."/>
            <person name="Nedelnik J."/>
            <person name="Repkova J."/>
        </authorList>
    </citation>
    <scope>NUCLEOTIDE SEQUENCE [LARGE SCALE GENOMIC DNA]</scope>
    <source>
        <strain evidence="3">cv. 10/8</strain>
        <tissue evidence="2">Leaf</tissue>
    </source>
</reference>
<dbReference type="GO" id="GO:0005634">
    <property type="term" value="C:nucleus"/>
    <property type="evidence" value="ECO:0007669"/>
    <property type="project" value="TreeGrafter"/>
</dbReference>
<gene>
    <name evidence="2" type="ORF">A2U01_0017987</name>
</gene>
<comment type="caution">
    <text evidence="2">The sequence shown here is derived from an EMBL/GenBank/DDBJ whole genome shotgun (WGS) entry which is preliminary data.</text>
</comment>
<feature type="compositionally biased region" description="Polar residues" evidence="1">
    <location>
        <begin position="1"/>
        <end position="10"/>
    </location>
</feature>
<dbReference type="EMBL" id="LXQA010033827">
    <property type="protein sequence ID" value="MCH96994.1"/>
    <property type="molecule type" value="Genomic_DNA"/>
</dbReference>
<name>A0A392NEK3_9FABA</name>